<dbReference type="Proteomes" id="UP000001542">
    <property type="component" value="Unassembled WGS sequence"/>
</dbReference>
<dbReference type="SUPFAM" id="SSF52833">
    <property type="entry name" value="Thioredoxin-like"/>
    <property type="match status" value="1"/>
</dbReference>
<dbReference type="VEuPathDB" id="TrichDB:TVAG_121030"/>
<dbReference type="InterPro" id="IPR038219">
    <property type="entry name" value="Sep15/SelM_sf"/>
</dbReference>
<sequence length="159" mass="18177">MIGLLFLLSSVRCDEVNDDDSFWNELSDDQIVVEDKVPGKLYDKARFNLPIARRLDSLFPETAKAVRDLQDVVNIEFVYEEKFPILYFLDSQDVIIEKIELAKKSRDEIKSILVSRNFDLNLKKPPETSAPKPVEETNSTNETSTPEPQAEEAGKTQEI</sequence>
<protein>
    <recommendedName>
        <fullName evidence="4">Selenoprotein F/M domain-containing protein</fullName>
    </recommendedName>
</protein>
<dbReference type="KEGG" id="tva:4720731"/>
<evidence type="ECO:0000313" key="3">
    <source>
        <dbReference type="Proteomes" id="UP000001542"/>
    </source>
</evidence>
<organism evidence="2 3">
    <name type="scientific">Trichomonas vaginalis (strain ATCC PRA-98 / G3)</name>
    <dbReference type="NCBI Taxonomy" id="412133"/>
    <lineage>
        <taxon>Eukaryota</taxon>
        <taxon>Metamonada</taxon>
        <taxon>Parabasalia</taxon>
        <taxon>Trichomonadida</taxon>
        <taxon>Trichomonadidae</taxon>
        <taxon>Trichomonas</taxon>
    </lineage>
</organism>
<dbReference type="SMR" id="A2D7P8"/>
<reference evidence="2" key="1">
    <citation type="submission" date="2006-10" db="EMBL/GenBank/DDBJ databases">
        <authorList>
            <person name="Amadeo P."/>
            <person name="Zhao Q."/>
            <person name="Wortman J."/>
            <person name="Fraser-Liggett C."/>
            <person name="Carlton J."/>
        </authorList>
    </citation>
    <scope>NUCLEOTIDE SEQUENCE</scope>
    <source>
        <strain evidence="2">G3</strain>
    </source>
</reference>
<evidence type="ECO:0000313" key="2">
    <source>
        <dbReference type="EMBL" id="EAY23765.1"/>
    </source>
</evidence>
<feature type="compositionally biased region" description="Low complexity" evidence="1">
    <location>
        <begin position="136"/>
        <end position="148"/>
    </location>
</feature>
<feature type="region of interest" description="Disordered" evidence="1">
    <location>
        <begin position="121"/>
        <end position="159"/>
    </location>
</feature>
<gene>
    <name evidence="2" type="ORF">TVAG_121030</name>
</gene>
<dbReference type="InParanoid" id="A2D7P8"/>
<dbReference type="VEuPathDB" id="TrichDB:TVAGG3_0994410"/>
<proteinExistence type="predicted"/>
<accession>A2D7P8</accession>
<keyword evidence="3" id="KW-1185">Reference proteome</keyword>
<dbReference type="InterPro" id="IPR036249">
    <property type="entry name" value="Thioredoxin-like_sf"/>
</dbReference>
<reference evidence="2" key="2">
    <citation type="journal article" date="2007" name="Science">
        <title>Draft genome sequence of the sexually transmitted pathogen Trichomonas vaginalis.</title>
        <authorList>
            <person name="Carlton J.M."/>
            <person name="Hirt R.P."/>
            <person name="Silva J.C."/>
            <person name="Delcher A.L."/>
            <person name="Schatz M."/>
            <person name="Zhao Q."/>
            <person name="Wortman J.R."/>
            <person name="Bidwell S.L."/>
            <person name="Alsmark U.C.M."/>
            <person name="Besteiro S."/>
            <person name="Sicheritz-Ponten T."/>
            <person name="Noel C.J."/>
            <person name="Dacks J.B."/>
            <person name="Foster P.G."/>
            <person name="Simillion C."/>
            <person name="Van de Peer Y."/>
            <person name="Miranda-Saavedra D."/>
            <person name="Barton G.J."/>
            <person name="Westrop G.D."/>
            <person name="Mueller S."/>
            <person name="Dessi D."/>
            <person name="Fiori P.L."/>
            <person name="Ren Q."/>
            <person name="Paulsen I."/>
            <person name="Zhang H."/>
            <person name="Bastida-Corcuera F.D."/>
            <person name="Simoes-Barbosa A."/>
            <person name="Brown M.T."/>
            <person name="Hayes R.D."/>
            <person name="Mukherjee M."/>
            <person name="Okumura C.Y."/>
            <person name="Schneider R."/>
            <person name="Smith A.J."/>
            <person name="Vanacova S."/>
            <person name="Villalvazo M."/>
            <person name="Haas B.J."/>
            <person name="Pertea M."/>
            <person name="Feldblyum T.V."/>
            <person name="Utterback T.R."/>
            <person name="Shu C.L."/>
            <person name="Osoegawa K."/>
            <person name="de Jong P.J."/>
            <person name="Hrdy I."/>
            <person name="Horvathova L."/>
            <person name="Zubacova Z."/>
            <person name="Dolezal P."/>
            <person name="Malik S.B."/>
            <person name="Logsdon J.M. Jr."/>
            <person name="Henze K."/>
            <person name="Gupta A."/>
            <person name="Wang C.C."/>
            <person name="Dunne R.L."/>
            <person name="Upcroft J.A."/>
            <person name="Upcroft P."/>
            <person name="White O."/>
            <person name="Salzberg S.L."/>
            <person name="Tang P."/>
            <person name="Chiu C.-H."/>
            <person name="Lee Y.-S."/>
            <person name="Embley T.M."/>
            <person name="Coombs G.H."/>
            <person name="Mottram J.C."/>
            <person name="Tachezy J."/>
            <person name="Fraser-Liggett C.M."/>
            <person name="Johnson P.J."/>
        </authorList>
    </citation>
    <scope>NUCLEOTIDE SEQUENCE [LARGE SCALE GENOMIC DNA]</scope>
    <source>
        <strain evidence="2">G3</strain>
    </source>
</reference>
<evidence type="ECO:0000256" key="1">
    <source>
        <dbReference type="SAM" id="MobiDB-lite"/>
    </source>
</evidence>
<dbReference type="AlphaFoldDB" id="A2D7P8"/>
<dbReference type="RefSeq" id="XP_001277013.1">
    <property type="nucleotide sequence ID" value="XM_001277012.1"/>
</dbReference>
<dbReference type="EMBL" id="DS113177">
    <property type="protein sequence ID" value="EAY23765.1"/>
    <property type="molecule type" value="Genomic_DNA"/>
</dbReference>
<dbReference type="Gene3D" id="3.40.30.50">
    <property type="entry name" value="Sep15/SelM thioredoxin-like domain, active-site redox motif"/>
    <property type="match status" value="1"/>
</dbReference>
<evidence type="ECO:0008006" key="4">
    <source>
        <dbReference type="Google" id="ProtNLM"/>
    </source>
</evidence>
<dbReference type="OrthoDB" id="10555347at2759"/>
<name>A2D7P8_TRIV3</name>